<dbReference type="AlphaFoldDB" id="A0A1D6HWA5"/>
<proteinExistence type="predicted"/>
<protein>
    <submittedName>
        <fullName evidence="2">Uncharacterized protein</fullName>
    </submittedName>
</protein>
<evidence type="ECO:0000256" key="1">
    <source>
        <dbReference type="SAM" id="MobiDB-lite"/>
    </source>
</evidence>
<gene>
    <name evidence="2" type="ORF">ZEAMMB73_Zm00001d019227</name>
</gene>
<organism evidence="2">
    <name type="scientific">Zea mays</name>
    <name type="common">Maize</name>
    <dbReference type="NCBI Taxonomy" id="4577"/>
    <lineage>
        <taxon>Eukaryota</taxon>
        <taxon>Viridiplantae</taxon>
        <taxon>Streptophyta</taxon>
        <taxon>Embryophyta</taxon>
        <taxon>Tracheophyta</taxon>
        <taxon>Spermatophyta</taxon>
        <taxon>Magnoliopsida</taxon>
        <taxon>Liliopsida</taxon>
        <taxon>Poales</taxon>
        <taxon>Poaceae</taxon>
        <taxon>PACMAD clade</taxon>
        <taxon>Panicoideae</taxon>
        <taxon>Andropogonodae</taxon>
        <taxon>Andropogoneae</taxon>
        <taxon>Tripsacinae</taxon>
        <taxon>Zea</taxon>
    </lineage>
</organism>
<accession>A0A1D6HWA5</accession>
<sequence length="118" mass="12191">MVGAIGTLVVDTVATGYFTRVHFKDSAAAAVGAAAVGDEEQQQQQAASAPHVDDGADGDGHGHGGHAHMHTHATHGHSHGASVIIKNPMVQSRGKLQLAINAFMLFCAGRMATLAKWT</sequence>
<evidence type="ECO:0000313" key="2">
    <source>
        <dbReference type="EMBL" id="ONM52509.1"/>
    </source>
</evidence>
<dbReference type="EMBL" id="CM007650">
    <property type="protein sequence ID" value="ONM52509.1"/>
    <property type="molecule type" value="Genomic_DNA"/>
</dbReference>
<dbReference type="InParanoid" id="A0A1D6HWA5"/>
<name>A0A1D6HWA5_MAIZE</name>
<reference evidence="2" key="1">
    <citation type="submission" date="2015-12" db="EMBL/GenBank/DDBJ databases">
        <title>Update maize B73 reference genome by single molecule sequencing technologies.</title>
        <authorList>
            <consortium name="Maize Genome Sequencing Project"/>
            <person name="Ware D."/>
        </authorList>
    </citation>
    <scope>NUCLEOTIDE SEQUENCE [LARGE SCALE GENOMIC DNA]</scope>
    <source>
        <tissue evidence="2">Seedling</tissue>
    </source>
</reference>
<dbReference type="STRING" id="4577.A0A1D6HWA5"/>
<feature type="compositionally biased region" description="Basic residues" evidence="1">
    <location>
        <begin position="63"/>
        <end position="78"/>
    </location>
</feature>
<feature type="compositionally biased region" description="Low complexity" evidence="1">
    <location>
        <begin position="34"/>
        <end position="47"/>
    </location>
</feature>
<feature type="compositionally biased region" description="Basic and acidic residues" evidence="1">
    <location>
        <begin position="51"/>
        <end position="62"/>
    </location>
</feature>
<feature type="region of interest" description="Disordered" evidence="1">
    <location>
        <begin position="34"/>
        <end position="79"/>
    </location>
</feature>